<evidence type="ECO:0000256" key="1">
    <source>
        <dbReference type="ARBA" id="ARBA00006432"/>
    </source>
</evidence>
<comment type="caution">
    <text evidence="5">The sequence shown here is derived from an EMBL/GenBank/DDBJ whole genome shotgun (WGS) entry which is preliminary data.</text>
</comment>
<keyword evidence="2" id="KW-0436">Ligase</keyword>
<dbReference type="PANTHER" id="PTHR43201:SF5">
    <property type="entry name" value="MEDIUM-CHAIN ACYL-COA LIGASE ACSF2, MITOCHONDRIAL"/>
    <property type="match status" value="1"/>
</dbReference>
<feature type="domain" description="AMP-dependent synthetase/ligase" evidence="3">
    <location>
        <begin position="40"/>
        <end position="371"/>
    </location>
</feature>
<dbReference type="InterPro" id="IPR020845">
    <property type="entry name" value="AMP-binding_CS"/>
</dbReference>
<dbReference type="Proteomes" id="UP000193487">
    <property type="component" value="Unassembled WGS sequence"/>
</dbReference>
<comment type="similarity">
    <text evidence="1">Belongs to the ATP-dependent AMP-binding enzyme family.</text>
</comment>
<sequence>MRSVTADLLGHALERAEALRATYRAAGVWSPHPLDVVRIAARRHPSKTAVVDRRYTLTYAELDRRVDRASKVLRAAGVTAQTPLLLVVGNDIESVVSVHAAIRADAVVLLVSRSAGPTEVGDIARRTGTRLGVAPNWAQAAGCDLGAGFHWIDLLARVDAPRSTPQRPADDPSFVLFTSGTTSRPKGVIHSLSTLAKASFNYIDAAGLGTHDRLFLISPLASVTGVVQAVFVAPMLTAPVILEDRWDPAATYELLVSTGSTWYGGPDRLLDRLLDHAAADGREIPLRAVYLGGTMLDRRVVQRIEDDFGIIVMRAYGSSEAPVSTSGRRSESRELRHADDGRPLTDVEVKIGSTSQPTECCIRGPHVFLGYTDAHDDEGAFNGNWYCTGDAGELTDGRLRIVGRLRDIVIRNGLKVAIAEVEDAIARIPGVRECAAYSVPDATTGERLAAAVVMESGVELSLSAVAESLIAAGLPKYKLPEELVFWDQPLPVNANGKVDRNTLDARSQGRPREIAARLSRTG</sequence>
<dbReference type="AlphaFoldDB" id="A0A1X1XR48"/>
<dbReference type="SUPFAM" id="SSF56801">
    <property type="entry name" value="Acetyl-CoA synthetase-like"/>
    <property type="match status" value="1"/>
</dbReference>
<dbReference type="InterPro" id="IPR045851">
    <property type="entry name" value="AMP-bd_C_sf"/>
</dbReference>
<feature type="domain" description="AMP-binding enzyme C-terminal" evidence="4">
    <location>
        <begin position="420"/>
        <end position="497"/>
    </location>
</feature>
<dbReference type="Pfam" id="PF13193">
    <property type="entry name" value="AMP-binding_C"/>
    <property type="match status" value="1"/>
</dbReference>
<keyword evidence="6" id="KW-1185">Reference proteome</keyword>
<dbReference type="GO" id="GO:0006631">
    <property type="term" value="P:fatty acid metabolic process"/>
    <property type="evidence" value="ECO:0007669"/>
    <property type="project" value="TreeGrafter"/>
</dbReference>
<dbReference type="Gene3D" id="3.30.300.30">
    <property type="match status" value="1"/>
</dbReference>
<name>A0A1X1XR48_9MYCO</name>
<dbReference type="OrthoDB" id="4595052at2"/>
<dbReference type="GO" id="GO:0031956">
    <property type="term" value="F:medium-chain fatty acid-CoA ligase activity"/>
    <property type="evidence" value="ECO:0007669"/>
    <property type="project" value="TreeGrafter"/>
</dbReference>
<evidence type="ECO:0000313" key="6">
    <source>
        <dbReference type="Proteomes" id="UP000193487"/>
    </source>
</evidence>
<organism evidence="5 6">
    <name type="scientific">Mycobacterium kyorinense</name>
    <dbReference type="NCBI Taxonomy" id="487514"/>
    <lineage>
        <taxon>Bacteria</taxon>
        <taxon>Bacillati</taxon>
        <taxon>Actinomycetota</taxon>
        <taxon>Actinomycetes</taxon>
        <taxon>Mycobacteriales</taxon>
        <taxon>Mycobacteriaceae</taxon>
        <taxon>Mycobacterium</taxon>
    </lineage>
</organism>
<accession>A0A1X1XR48</accession>
<dbReference type="InterPro" id="IPR042099">
    <property type="entry name" value="ANL_N_sf"/>
</dbReference>
<dbReference type="InterPro" id="IPR000873">
    <property type="entry name" value="AMP-dep_synth/lig_dom"/>
</dbReference>
<evidence type="ECO:0000259" key="4">
    <source>
        <dbReference type="Pfam" id="PF13193"/>
    </source>
</evidence>
<dbReference type="InterPro" id="IPR025110">
    <property type="entry name" value="AMP-bd_C"/>
</dbReference>
<dbReference type="PROSITE" id="PS00455">
    <property type="entry name" value="AMP_BINDING"/>
    <property type="match status" value="1"/>
</dbReference>
<dbReference type="EMBL" id="LQPE01000142">
    <property type="protein sequence ID" value="ORW01229.1"/>
    <property type="molecule type" value="Genomic_DNA"/>
</dbReference>
<reference evidence="5 6" key="1">
    <citation type="submission" date="2016-01" db="EMBL/GenBank/DDBJ databases">
        <title>The new phylogeny of the genus Mycobacterium.</title>
        <authorList>
            <person name="Tarcisio F."/>
            <person name="Conor M."/>
            <person name="Antonella G."/>
            <person name="Elisabetta G."/>
            <person name="Giulia F.S."/>
            <person name="Sara T."/>
            <person name="Anna F."/>
            <person name="Clotilde B."/>
            <person name="Roberto B."/>
            <person name="Veronica D.S."/>
            <person name="Fabio R."/>
            <person name="Monica P."/>
            <person name="Olivier J."/>
            <person name="Enrico T."/>
            <person name="Nicola S."/>
        </authorList>
    </citation>
    <scope>NUCLEOTIDE SEQUENCE [LARGE SCALE GENOMIC DNA]</scope>
    <source>
        <strain evidence="5 6">DSM 45166</strain>
    </source>
</reference>
<evidence type="ECO:0000313" key="5">
    <source>
        <dbReference type="EMBL" id="ORW01229.1"/>
    </source>
</evidence>
<evidence type="ECO:0000259" key="3">
    <source>
        <dbReference type="Pfam" id="PF00501"/>
    </source>
</evidence>
<proteinExistence type="inferred from homology"/>
<dbReference type="PANTHER" id="PTHR43201">
    <property type="entry name" value="ACYL-COA SYNTHETASE"/>
    <property type="match status" value="1"/>
</dbReference>
<protein>
    <submittedName>
        <fullName evidence="5">AMP-dependent synthetase</fullName>
    </submittedName>
</protein>
<gene>
    <name evidence="5" type="ORF">AWC14_08940</name>
</gene>
<evidence type="ECO:0000256" key="2">
    <source>
        <dbReference type="ARBA" id="ARBA00022598"/>
    </source>
</evidence>
<dbReference type="Gene3D" id="3.40.50.12780">
    <property type="entry name" value="N-terminal domain of ligase-like"/>
    <property type="match status" value="1"/>
</dbReference>
<dbReference type="Pfam" id="PF00501">
    <property type="entry name" value="AMP-binding"/>
    <property type="match status" value="1"/>
</dbReference>